<reference evidence="3" key="1">
    <citation type="submission" date="2017-05" db="EMBL/GenBank/DDBJ databases">
        <authorList>
            <person name="Rodrigo-Torres L."/>
            <person name="Arahal R. D."/>
            <person name="Lucena T."/>
        </authorList>
    </citation>
    <scope>NUCLEOTIDE SEQUENCE [LARGE SCALE GENOMIC DNA]</scope>
    <source>
        <strain evidence="3">CECT 8868</strain>
    </source>
</reference>
<accession>A0A238KM27</accession>
<proteinExistence type="predicted"/>
<keyword evidence="1" id="KW-0812">Transmembrane</keyword>
<evidence type="ECO:0000313" key="3">
    <source>
        <dbReference type="Proteomes" id="UP000203464"/>
    </source>
</evidence>
<feature type="transmembrane region" description="Helical" evidence="1">
    <location>
        <begin position="135"/>
        <end position="156"/>
    </location>
</feature>
<feature type="transmembrane region" description="Helical" evidence="1">
    <location>
        <begin position="101"/>
        <end position="129"/>
    </location>
</feature>
<keyword evidence="1" id="KW-1133">Transmembrane helix</keyword>
<feature type="transmembrane region" description="Helical" evidence="1">
    <location>
        <begin position="168"/>
        <end position="194"/>
    </location>
</feature>
<dbReference type="Proteomes" id="UP000203464">
    <property type="component" value="Unassembled WGS sequence"/>
</dbReference>
<protein>
    <submittedName>
        <fullName evidence="2">Uncharacterized protein</fullName>
    </submittedName>
</protein>
<dbReference type="EMBL" id="FXYD01000005">
    <property type="protein sequence ID" value="SMX43801.1"/>
    <property type="molecule type" value="Genomic_DNA"/>
</dbReference>
<evidence type="ECO:0000256" key="1">
    <source>
        <dbReference type="SAM" id="Phobius"/>
    </source>
</evidence>
<sequence length="195" mass="21888">MTFAFSEWRPYKSVMNAVQVYSPPRLLALCLGGIIFVGYHLGRRPALMDASPFNPPVPLLFTIGFALILGYGLASLWWLIRSTKGQIWETFHPTRGRVIGAFCLAFVAPLVVVSWLPWLPGVLAVMVIFQGTWDSFSGIGMLLVGTLVAYPLSAMIVRHTYDQHLLRFGLFCLCFWSFYAGHLLWSGIAVLRIVY</sequence>
<gene>
    <name evidence="2" type="ORF">OCA8868_03042</name>
</gene>
<feature type="transmembrane region" description="Helical" evidence="1">
    <location>
        <begin position="20"/>
        <end position="39"/>
    </location>
</feature>
<dbReference type="AlphaFoldDB" id="A0A238KM27"/>
<feature type="transmembrane region" description="Helical" evidence="1">
    <location>
        <begin position="59"/>
        <end position="80"/>
    </location>
</feature>
<keyword evidence="3" id="KW-1185">Reference proteome</keyword>
<evidence type="ECO:0000313" key="2">
    <source>
        <dbReference type="EMBL" id="SMX43801.1"/>
    </source>
</evidence>
<name>A0A238KM27_9RHOB</name>
<keyword evidence="1" id="KW-0472">Membrane</keyword>
<organism evidence="2 3">
    <name type="scientific">Octadecabacter ascidiaceicola</name>
    <dbReference type="NCBI Taxonomy" id="1655543"/>
    <lineage>
        <taxon>Bacteria</taxon>
        <taxon>Pseudomonadati</taxon>
        <taxon>Pseudomonadota</taxon>
        <taxon>Alphaproteobacteria</taxon>
        <taxon>Rhodobacterales</taxon>
        <taxon>Roseobacteraceae</taxon>
        <taxon>Octadecabacter</taxon>
    </lineage>
</organism>